<feature type="compositionally biased region" description="Basic and acidic residues" evidence="1">
    <location>
        <begin position="82"/>
        <end position="93"/>
    </location>
</feature>
<evidence type="ECO:0000313" key="3">
    <source>
        <dbReference type="Proteomes" id="UP000031553"/>
    </source>
</evidence>
<feature type="region of interest" description="Disordered" evidence="1">
    <location>
        <begin position="53"/>
        <end position="93"/>
    </location>
</feature>
<name>A0A0N1N4U1_9PROT</name>
<dbReference type="AlphaFoldDB" id="A0A0N1N4U1"/>
<dbReference type="Proteomes" id="UP000031553">
    <property type="component" value="Unassembled WGS sequence"/>
</dbReference>
<proteinExistence type="predicted"/>
<accession>A0A0N1N4U1</accession>
<reference evidence="2 3" key="1">
    <citation type="submission" date="2015-07" db="EMBL/GenBank/DDBJ databases">
        <title>Draft Genome Sequence of Komagataeibacter intermedius Strain AF2, Isolated from Kombucha Tea.</title>
        <authorList>
            <person name="Santos R.A."/>
            <person name="Berretta A.A."/>
            <person name="Barud H.S."/>
            <person name="Ribeiro S.J."/>
            <person name="Gonzalez-Garcia L.N."/>
            <person name="Zucchi T.D."/>
            <person name="Goldman G.H."/>
            <person name="Riano-Pachon D.M."/>
        </authorList>
    </citation>
    <scope>NUCLEOTIDE SEQUENCE [LARGE SCALE GENOMIC DNA]</scope>
    <source>
        <strain evidence="2 3">AF2</strain>
        <plasmid evidence="2">unnamed 4</plasmid>
    </source>
</reference>
<dbReference type="EMBL" id="JUFX02000261">
    <property type="protein sequence ID" value="KPH85071.1"/>
    <property type="molecule type" value="Genomic_DNA"/>
</dbReference>
<keyword evidence="2" id="KW-0614">Plasmid</keyword>
<comment type="caution">
    <text evidence="2">The sequence shown here is derived from an EMBL/GenBank/DDBJ whole genome shotgun (WGS) entry which is preliminary data.</text>
</comment>
<evidence type="ECO:0000256" key="1">
    <source>
        <dbReference type="SAM" id="MobiDB-lite"/>
    </source>
</evidence>
<sequence length="186" mass="19048">MPGRTGSGIAAGDRLAGAWGSRFCSACPARVRRAKLGGPRVLDAVRPRAWYNGKAEGKPRVPPASHVGQPALSPAPRKITRKKDPEGPARRDRAGLVVGGSVPVPAAGPGPDQGVTLAVLVGEQVGEDRGGERGVVQLQAQIGAPFAGATGPGRTEFNQLQAQIGAPFAGATGPGRTEFNFMRCTA</sequence>
<evidence type="ECO:0000313" key="2">
    <source>
        <dbReference type="EMBL" id="KPH85071.1"/>
    </source>
</evidence>
<organism evidence="2 3">
    <name type="scientific">Komagataeibacter intermedius AF2</name>
    <dbReference type="NCBI Taxonomy" id="1458464"/>
    <lineage>
        <taxon>Bacteria</taxon>
        <taxon>Pseudomonadati</taxon>
        <taxon>Pseudomonadota</taxon>
        <taxon>Alphaproteobacteria</taxon>
        <taxon>Acetobacterales</taxon>
        <taxon>Acetobacteraceae</taxon>
        <taxon>Komagataeibacter</taxon>
    </lineage>
</organism>
<protein>
    <submittedName>
        <fullName evidence="2">Uncharacterized protein</fullName>
    </submittedName>
</protein>
<gene>
    <name evidence="2" type="ORF">GLUCOINTEAF2_0203580</name>
</gene>
<geneLocation type="plasmid" evidence="2">
    <name>unnamed 4</name>
</geneLocation>